<feature type="domain" description="EAL" evidence="3">
    <location>
        <begin position="144"/>
        <end position="405"/>
    </location>
</feature>
<dbReference type="Gene3D" id="3.40.50.2300">
    <property type="match status" value="1"/>
</dbReference>
<gene>
    <name evidence="4" type="ORF">C5U62_08245</name>
</gene>
<evidence type="ECO:0000313" key="4">
    <source>
        <dbReference type="EMBL" id="PUA45471.1"/>
    </source>
</evidence>
<protein>
    <submittedName>
        <fullName evidence="4">Uncharacterized protein</fullName>
    </submittedName>
</protein>
<keyword evidence="1" id="KW-0597">Phosphoprotein</keyword>
<evidence type="ECO:0000259" key="2">
    <source>
        <dbReference type="PROSITE" id="PS50110"/>
    </source>
</evidence>
<accession>A0A2T6GMT9</accession>
<comment type="caution">
    <text evidence="4">The sequence shown here is derived from an EMBL/GenBank/DDBJ whole genome shotgun (WGS) entry which is preliminary data.</text>
</comment>
<evidence type="ECO:0000259" key="3">
    <source>
        <dbReference type="PROSITE" id="PS50883"/>
    </source>
</evidence>
<reference evidence="4 5" key="1">
    <citation type="submission" date="2018-03" db="EMBL/GenBank/DDBJ databases">
        <title>Draft genome sequence of the plant growth promoting rhizobacterium Pseudomonas protegens strain BNJ-SS-45 isolated from wheat (Triticum aestivum) rhizosphere.</title>
        <authorList>
            <person name="Bajpai A."/>
            <person name="Shende K."/>
            <person name="Meena N."/>
            <person name="Upadhyayula S.R."/>
            <person name="Suravajhala P."/>
            <person name="Medicherla K.M."/>
            <person name="Johri B.N."/>
        </authorList>
    </citation>
    <scope>NUCLEOTIDE SEQUENCE [LARGE SCALE GENOMIC DNA]</scope>
    <source>
        <strain evidence="4 5">BNJ-SS-45</strain>
    </source>
</reference>
<dbReference type="SUPFAM" id="SSF141868">
    <property type="entry name" value="EAL domain-like"/>
    <property type="match status" value="1"/>
</dbReference>
<feature type="modified residue" description="4-aspartylphosphate" evidence="1">
    <location>
        <position position="56"/>
    </location>
</feature>
<dbReference type="GO" id="GO:0071111">
    <property type="term" value="F:cyclic-guanylate-specific phosphodiesterase activity"/>
    <property type="evidence" value="ECO:0007669"/>
    <property type="project" value="InterPro"/>
</dbReference>
<dbReference type="SMART" id="SM00052">
    <property type="entry name" value="EAL"/>
    <property type="match status" value="1"/>
</dbReference>
<proteinExistence type="predicted"/>
<dbReference type="EMBL" id="PYJM01000002">
    <property type="protein sequence ID" value="PUA45471.1"/>
    <property type="molecule type" value="Genomic_DNA"/>
</dbReference>
<dbReference type="InterPro" id="IPR001789">
    <property type="entry name" value="Sig_transdc_resp-reg_receiver"/>
</dbReference>
<dbReference type="Pfam" id="PF00072">
    <property type="entry name" value="Response_reg"/>
    <property type="match status" value="1"/>
</dbReference>
<dbReference type="InterPro" id="IPR011006">
    <property type="entry name" value="CheY-like_superfamily"/>
</dbReference>
<dbReference type="InterPro" id="IPR050706">
    <property type="entry name" value="Cyclic-di-GMP_PDE-like"/>
</dbReference>
<dbReference type="AlphaFoldDB" id="A0A2T6GMT9"/>
<feature type="domain" description="Response regulatory" evidence="2">
    <location>
        <begin position="5"/>
        <end position="126"/>
    </location>
</feature>
<dbReference type="GO" id="GO:0000160">
    <property type="term" value="P:phosphorelay signal transduction system"/>
    <property type="evidence" value="ECO:0007669"/>
    <property type="project" value="InterPro"/>
</dbReference>
<dbReference type="CDD" id="cd01948">
    <property type="entry name" value="EAL"/>
    <property type="match status" value="1"/>
</dbReference>
<dbReference type="Proteomes" id="UP000244178">
    <property type="component" value="Unassembled WGS sequence"/>
</dbReference>
<evidence type="ECO:0000256" key="1">
    <source>
        <dbReference type="PROSITE-ProRule" id="PRU00169"/>
    </source>
</evidence>
<name>A0A2T6GMT9_9PSED</name>
<dbReference type="PROSITE" id="PS50110">
    <property type="entry name" value="RESPONSE_REGULATORY"/>
    <property type="match status" value="1"/>
</dbReference>
<dbReference type="SMART" id="SM00448">
    <property type="entry name" value="REC"/>
    <property type="match status" value="1"/>
</dbReference>
<organism evidence="4 5">
    <name type="scientific">Pseudomonas protegens</name>
    <dbReference type="NCBI Taxonomy" id="380021"/>
    <lineage>
        <taxon>Bacteria</taxon>
        <taxon>Pseudomonadati</taxon>
        <taxon>Pseudomonadota</taxon>
        <taxon>Gammaproteobacteria</taxon>
        <taxon>Pseudomonadales</taxon>
        <taxon>Pseudomonadaceae</taxon>
        <taxon>Pseudomonas</taxon>
    </lineage>
</organism>
<dbReference type="RefSeq" id="WP_108544415.1">
    <property type="nucleotide sequence ID" value="NZ_PYJM01000002.1"/>
</dbReference>
<dbReference type="Gene3D" id="3.20.20.450">
    <property type="entry name" value="EAL domain"/>
    <property type="match status" value="1"/>
</dbReference>
<dbReference type="PROSITE" id="PS50883">
    <property type="entry name" value="EAL"/>
    <property type="match status" value="1"/>
</dbReference>
<evidence type="ECO:0000313" key="5">
    <source>
        <dbReference type="Proteomes" id="UP000244178"/>
    </source>
</evidence>
<dbReference type="PANTHER" id="PTHR33121">
    <property type="entry name" value="CYCLIC DI-GMP PHOSPHODIESTERASE PDEF"/>
    <property type="match status" value="1"/>
</dbReference>
<dbReference type="InterPro" id="IPR035919">
    <property type="entry name" value="EAL_sf"/>
</dbReference>
<dbReference type="PANTHER" id="PTHR33121:SF70">
    <property type="entry name" value="SIGNALING PROTEIN YKOW"/>
    <property type="match status" value="1"/>
</dbReference>
<dbReference type="InterPro" id="IPR001633">
    <property type="entry name" value="EAL_dom"/>
</dbReference>
<sequence>MNTLNVLILEDNSFQLMALHQMLNANGVFNVLAAENVASARRSLDSKGPVDIAICDLYLEQADGLELIRDLARHQQAKALIILSDAEPDVLEGASGMARELGLKVLACLPKPASAAVIGDLLCAYQLHSRADGPELNQTLLRDLLGLEPFVREPVTTDEGLAAVLGCGVAHFQPVIHQQGGLQGVEALARWQHPERGLLMPGEFLPLIEFAGLQEVFTWHMLEQALELVAGVKLVLGYWLPIAVNIPTGILERPLFPRQLEALLRRFEVPARMLTLELVDTTQLQTDSAHVEALLRLRMLGCKLSIGDFGTGGTSLQRLLELPFTELKIPPVFVAGMAADERKLALVGGATSMARRMSLAVVVTGIESEADCLAARALGAVHLQGCFIAPPMSAAELRQWLVETSGAGCNGPGEQLAGLCA</sequence>
<dbReference type="SUPFAM" id="SSF52172">
    <property type="entry name" value="CheY-like"/>
    <property type="match status" value="1"/>
</dbReference>
<dbReference type="Pfam" id="PF00563">
    <property type="entry name" value="EAL"/>
    <property type="match status" value="1"/>
</dbReference>